<feature type="transmembrane region" description="Helical" evidence="6">
    <location>
        <begin position="16"/>
        <end position="36"/>
    </location>
</feature>
<evidence type="ECO:0000256" key="4">
    <source>
        <dbReference type="ARBA" id="ARBA00023002"/>
    </source>
</evidence>
<dbReference type="PANTHER" id="PTHR13789">
    <property type="entry name" value="MONOOXYGENASE"/>
    <property type="match status" value="1"/>
</dbReference>
<accession>A0A5C2S6H2</accession>
<keyword evidence="6" id="KW-1133">Transmembrane helix</keyword>
<dbReference type="InterPro" id="IPR050493">
    <property type="entry name" value="FAD-dep_Monooxygenase_BioMet"/>
</dbReference>
<name>A0A5C2S6H2_9APHY</name>
<dbReference type="EMBL" id="ML122273">
    <property type="protein sequence ID" value="RPD58797.1"/>
    <property type="molecule type" value="Genomic_DNA"/>
</dbReference>
<comment type="similarity">
    <text evidence="1">Belongs to the paxM FAD-dependent monooxygenase family.</text>
</comment>
<dbReference type="AlphaFoldDB" id="A0A5C2S6H2"/>
<dbReference type="PRINTS" id="PR00420">
    <property type="entry name" value="RNGMNOXGNASE"/>
</dbReference>
<keyword evidence="5" id="KW-0503">Monooxygenase</keyword>
<evidence type="ECO:0000313" key="8">
    <source>
        <dbReference type="EMBL" id="RPD58797.1"/>
    </source>
</evidence>
<dbReference type="PANTHER" id="PTHR13789:SF306">
    <property type="entry name" value="HYDROXYLASE, PUTATIVE-RELATED"/>
    <property type="match status" value="1"/>
</dbReference>
<reference evidence="8" key="1">
    <citation type="journal article" date="2018" name="Genome Biol. Evol.">
        <title>Genomics and development of Lentinus tigrinus, a white-rot wood-decaying mushroom with dimorphic fruiting bodies.</title>
        <authorList>
            <person name="Wu B."/>
            <person name="Xu Z."/>
            <person name="Knudson A."/>
            <person name="Carlson A."/>
            <person name="Chen N."/>
            <person name="Kovaka S."/>
            <person name="LaButti K."/>
            <person name="Lipzen A."/>
            <person name="Pennachio C."/>
            <person name="Riley R."/>
            <person name="Schakwitz W."/>
            <person name="Umezawa K."/>
            <person name="Ohm R.A."/>
            <person name="Grigoriev I.V."/>
            <person name="Nagy L.G."/>
            <person name="Gibbons J."/>
            <person name="Hibbett D."/>
        </authorList>
    </citation>
    <scope>NUCLEOTIDE SEQUENCE [LARGE SCALE GENOMIC DNA]</scope>
    <source>
        <strain evidence="8">ALCF2SS1-6</strain>
    </source>
</reference>
<dbReference type="SUPFAM" id="SSF51905">
    <property type="entry name" value="FAD/NAD(P)-binding domain"/>
    <property type="match status" value="1"/>
</dbReference>
<evidence type="ECO:0000256" key="3">
    <source>
        <dbReference type="ARBA" id="ARBA00022827"/>
    </source>
</evidence>
<keyword evidence="4" id="KW-0560">Oxidoreductase</keyword>
<evidence type="ECO:0000313" key="9">
    <source>
        <dbReference type="Proteomes" id="UP000313359"/>
    </source>
</evidence>
<dbReference type="Gene3D" id="3.50.50.60">
    <property type="entry name" value="FAD/NAD(P)-binding domain"/>
    <property type="match status" value="1"/>
</dbReference>
<dbReference type="Pfam" id="PF01494">
    <property type="entry name" value="FAD_binding_3"/>
    <property type="match status" value="1"/>
</dbReference>
<dbReference type="InterPro" id="IPR002938">
    <property type="entry name" value="FAD-bd"/>
</dbReference>
<keyword evidence="6" id="KW-0812">Transmembrane</keyword>
<evidence type="ECO:0000259" key="7">
    <source>
        <dbReference type="Pfam" id="PF01494"/>
    </source>
</evidence>
<evidence type="ECO:0000256" key="6">
    <source>
        <dbReference type="SAM" id="Phobius"/>
    </source>
</evidence>
<organism evidence="8 9">
    <name type="scientific">Lentinus tigrinus ALCF2SS1-6</name>
    <dbReference type="NCBI Taxonomy" id="1328759"/>
    <lineage>
        <taxon>Eukaryota</taxon>
        <taxon>Fungi</taxon>
        <taxon>Dikarya</taxon>
        <taxon>Basidiomycota</taxon>
        <taxon>Agaricomycotina</taxon>
        <taxon>Agaricomycetes</taxon>
        <taxon>Polyporales</taxon>
        <taxon>Polyporaceae</taxon>
        <taxon>Lentinus</taxon>
    </lineage>
</organism>
<evidence type="ECO:0000256" key="1">
    <source>
        <dbReference type="ARBA" id="ARBA00007992"/>
    </source>
</evidence>
<sequence length="452" mass="49644">MPFESSSPSSSHQTTYPITFLVVGGGIAGLACALALRRVGHRVTVLERMERSAARGGNGVRVPPNLSKILFHWGLRDVLMSKASITTKLVFMRYESGELLGEHVWDAELLEETQGLFLMLSHSELYDVLYDTATKLGAEVHFNAEVVKVDVPGHSVVLSSGERLSGDVLIGADSEHGQCRTAVLGRRDLGTPTGLAVYDTLIPMAFVSEFDTKVSEESWQFAAFGRGKGVVAYRIRRSEEIALQLYAADVADGGCYEDGPSIDLPCITRDHEISEKLGRAVHGARRATRIPVRQYADLEDWVSDDGRLVLIGEAAHPFPPSTIQGTAMAVEDGAVLAKLFSHLSSEDQIDSFLYAFQEIRQSRVRDVREAELAGIFTITADGPEAAARDASMRAKAAKRINVLEGEGSTESAWEEYGVVFGYNCEDEADEWWVQWGRLRQRALEVHESEPSL</sequence>
<dbReference type="STRING" id="1328759.A0A5C2S6H2"/>
<feature type="domain" description="FAD-binding" evidence="7">
    <location>
        <begin position="21"/>
        <end position="367"/>
    </location>
</feature>
<gene>
    <name evidence="8" type="ORF">L227DRAFT_177187</name>
</gene>
<dbReference type="OrthoDB" id="16820at2759"/>
<dbReference type="InterPro" id="IPR036188">
    <property type="entry name" value="FAD/NAD-bd_sf"/>
</dbReference>
<keyword evidence="9" id="KW-1185">Reference proteome</keyword>
<proteinExistence type="inferred from homology"/>
<dbReference type="GO" id="GO:0004497">
    <property type="term" value="F:monooxygenase activity"/>
    <property type="evidence" value="ECO:0007669"/>
    <property type="project" value="UniProtKB-KW"/>
</dbReference>
<protein>
    <submittedName>
        <fullName evidence="8">FAD/NAD-P-binding domain-containing protein</fullName>
    </submittedName>
</protein>
<keyword evidence="6" id="KW-0472">Membrane</keyword>
<keyword evidence="3" id="KW-0274">FAD</keyword>
<evidence type="ECO:0000256" key="5">
    <source>
        <dbReference type="ARBA" id="ARBA00023033"/>
    </source>
</evidence>
<dbReference type="GO" id="GO:0071949">
    <property type="term" value="F:FAD binding"/>
    <property type="evidence" value="ECO:0007669"/>
    <property type="project" value="InterPro"/>
</dbReference>
<evidence type="ECO:0000256" key="2">
    <source>
        <dbReference type="ARBA" id="ARBA00022630"/>
    </source>
</evidence>
<keyword evidence="2" id="KW-0285">Flavoprotein</keyword>
<dbReference type="Proteomes" id="UP000313359">
    <property type="component" value="Unassembled WGS sequence"/>
</dbReference>